<reference evidence="2 3" key="1">
    <citation type="journal article" date="2013" name="PLoS ONE">
        <title>Assembly-driven community genomics of a hypersaline microbial ecosystem.</title>
        <authorList>
            <person name="Podell S."/>
            <person name="Ugalde J.A."/>
            <person name="Narasingarao P."/>
            <person name="Banfield J.F."/>
            <person name="Heidelberg K.B."/>
            <person name="Allen E.E."/>
        </authorList>
    </citation>
    <scope>NUCLEOTIDE SEQUENCE [LARGE SCALE GENOMIC DNA]</scope>
    <source>
        <strain evidence="3">J07HQW1</strain>
    </source>
</reference>
<dbReference type="HOGENOM" id="CLU_026673_3_3_2"/>
<dbReference type="Pfam" id="PF13602">
    <property type="entry name" value="ADH_zinc_N_2"/>
    <property type="match status" value="1"/>
</dbReference>
<name>U1N680_9EURY</name>
<dbReference type="Gene3D" id="3.40.50.720">
    <property type="entry name" value="NAD(P)-binding Rossmann-like Domain"/>
    <property type="match status" value="1"/>
</dbReference>
<dbReference type="SUPFAM" id="SSF51735">
    <property type="entry name" value="NAD(P)-binding Rossmann-fold domains"/>
    <property type="match status" value="1"/>
</dbReference>
<dbReference type="InterPro" id="IPR050700">
    <property type="entry name" value="YIM1/Zinc_Alcohol_DH_Fams"/>
</dbReference>
<sequence>MKAIQLRETDGIESLQYEDVPRPEPRQDEYLVRVHAVGINPLDWLICRGMLPHLIDSDLPWIPGWDVSGVIESVGTNATAFTRGDTVYGMSRLPDGGGTFAEYTTMSGDEITDKPDTLSHSEAAAVPMGGQTAFHALYEAAKLDADERVLVHAAAGGVGHMAVQFATNTGAHVIGTASGRNKTFLRKLGVDEFVNYRKERFENVLDDVDVVLDTIGGDVLKRSVDVVQPGGVVVTLPESPSQETVKRYQDEHDVTVRFFDVIRDSEPVTLRQVAAQINAGVVAPSVSDVYGFSEIQNALSRSANGHVRGKLVVTLMEMIDKRGFEHRANQNMQPTDDIH</sequence>
<organism evidence="2 3">
    <name type="scientific">Haloquadratum walsbyi J07HQW1</name>
    <dbReference type="NCBI Taxonomy" id="1238424"/>
    <lineage>
        <taxon>Archaea</taxon>
        <taxon>Methanobacteriati</taxon>
        <taxon>Methanobacteriota</taxon>
        <taxon>Stenosarchaea group</taxon>
        <taxon>Halobacteria</taxon>
        <taxon>Halobacteriales</taxon>
        <taxon>Haloferacaceae</taxon>
        <taxon>Haloquadratum</taxon>
    </lineage>
</organism>
<dbReference type="STRING" id="1238424.J07HQW1_01962"/>
<evidence type="ECO:0000259" key="1">
    <source>
        <dbReference type="SMART" id="SM00829"/>
    </source>
</evidence>
<dbReference type="Gene3D" id="3.90.180.10">
    <property type="entry name" value="Medium-chain alcohol dehydrogenases, catalytic domain"/>
    <property type="match status" value="1"/>
</dbReference>
<dbReference type="SUPFAM" id="SSF50129">
    <property type="entry name" value="GroES-like"/>
    <property type="match status" value="1"/>
</dbReference>
<dbReference type="SMART" id="SM00829">
    <property type="entry name" value="PKS_ER"/>
    <property type="match status" value="1"/>
</dbReference>
<dbReference type="Pfam" id="PF08240">
    <property type="entry name" value="ADH_N"/>
    <property type="match status" value="1"/>
</dbReference>
<dbReference type="GO" id="GO:0044281">
    <property type="term" value="P:small molecule metabolic process"/>
    <property type="evidence" value="ECO:0007669"/>
    <property type="project" value="UniProtKB-ARBA"/>
</dbReference>
<proteinExistence type="predicted"/>
<evidence type="ECO:0000313" key="2">
    <source>
        <dbReference type="EMBL" id="ERG91928.1"/>
    </source>
</evidence>
<feature type="domain" description="Enoyl reductase (ER)" evidence="1">
    <location>
        <begin position="11"/>
        <end position="313"/>
    </location>
</feature>
<dbReference type="InterPro" id="IPR013154">
    <property type="entry name" value="ADH-like_N"/>
</dbReference>
<dbReference type="PANTHER" id="PTHR11695">
    <property type="entry name" value="ALCOHOL DEHYDROGENASE RELATED"/>
    <property type="match status" value="1"/>
</dbReference>
<dbReference type="CDD" id="cd05289">
    <property type="entry name" value="MDR_like_2"/>
    <property type="match status" value="1"/>
</dbReference>
<dbReference type="GO" id="GO:0030554">
    <property type="term" value="F:adenyl nucleotide binding"/>
    <property type="evidence" value="ECO:0007669"/>
    <property type="project" value="UniProtKB-ARBA"/>
</dbReference>
<gene>
    <name evidence="2" type="ORF">J07HQW1_01962</name>
</gene>
<accession>U1N680</accession>
<dbReference type="GO" id="GO:0043168">
    <property type="term" value="F:anion binding"/>
    <property type="evidence" value="ECO:0007669"/>
    <property type="project" value="UniProtKB-ARBA"/>
</dbReference>
<dbReference type="InterPro" id="IPR036291">
    <property type="entry name" value="NAD(P)-bd_dom_sf"/>
</dbReference>
<evidence type="ECO:0000313" key="3">
    <source>
        <dbReference type="Proteomes" id="UP000030649"/>
    </source>
</evidence>
<dbReference type="InterPro" id="IPR011032">
    <property type="entry name" value="GroES-like_sf"/>
</dbReference>
<dbReference type="EMBL" id="KE356560">
    <property type="protein sequence ID" value="ERG91928.1"/>
    <property type="molecule type" value="Genomic_DNA"/>
</dbReference>
<dbReference type="AlphaFoldDB" id="U1N680"/>
<dbReference type="InterPro" id="IPR020843">
    <property type="entry name" value="ER"/>
</dbReference>
<dbReference type="GO" id="GO:0016616">
    <property type="term" value="F:oxidoreductase activity, acting on the CH-OH group of donors, NAD or NADP as acceptor"/>
    <property type="evidence" value="ECO:0007669"/>
    <property type="project" value="UniProtKB-ARBA"/>
</dbReference>
<protein>
    <submittedName>
        <fullName evidence="2">NADPH:quinone reductase related Zn-dependent oxidoreductase</fullName>
    </submittedName>
</protein>
<dbReference type="Proteomes" id="UP000030649">
    <property type="component" value="Unassembled WGS sequence"/>
</dbReference>
<dbReference type="PANTHER" id="PTHR11695:SF294">
    <property type="entry name" value="RETICULON-4-INTERACTING PROTEIN 1, MITOCHONDRIAL"/>
    <property type="match status" value="1"/>
</dbReference>